<keyword evidence="3" id="KW-0378">Hydrolase</keyword>
<dbReference type="Proteomes" id="UP000625682">
    <property type="component" value="Unassembled WGS sequence"/>
</dbReference>
<dbReference type="PROSITE" id="PS51935">
    <property type="entry name" value="NLPC_P60"/>
    <property type="match status" value="1"/>
</dbReference>
<reference evidence="7" key="2">
    <citation type="submission" date="2020-09" db="EMBL/GenBank/DDBJ databases">
        <authorList>
            <person name="Sun Q."/>
            <person name="Zhou Y."/>
        </authorList>
    </citation>
    <scope>NUCLEOTIDE SEQUENCE</scope>
    <source>
        <strain evidence="7">CGMCC 4.7272</strain>
    </source>
</reference>
<comment type="caution">
    <text evidence="7">The sequence shown here is derived from an EMBL/GenBank/DDBJ whole genome shotgun (WGS) entry which is preliminary data.</text>
</comment>
<dbReference type="SUPFAM" id="SSF54001">
    <property type="entry name" value="Cysteine proteinases"/>
    <property type="match status" value="1"/>
</dbReference>
<evidence type="ECO:0000256" key="1">
    <source>
        <dbReference type="ARBA" id="ARBA00007074"/>
    </source>
</evidence>
<keyword evidence="4" id="KW-0788">Thiol protease</keyword>
<feature type="domain" description="NlpC/P60" evidence="6">
    <location>
        <begin position="335"/>
        <end position="456"/>
    </location>
</feature>
<gene>
    <name evidence="7" type="ORF">GCM10012282_27210</name>
</gene>
<dbReference type="InterPro" id="IPR051794">
    <property type="entry name" value="PG_Endopeptidase_C40"/>
</dbReference>
<dbReference type="GO" id="GO:0006508">
    <property type="term" value="P:proteolysis"/>
    <property type="evidence" value="ECO:0007669"/>
    <property type="project" value="UniProtKB-KW"/>
</dbReference>
<reference evidence="7" key="1">
    <citation type="journal article" date="2014" name="Int. J. Syst. Evol. Microbiol.">
        <title>Complete genome sequence of Corynebacterium casei LMG S-19264T (=DSM 44701T), isolated from a smear-ripened cheese.</title>
        <authorList>
            <consortium name="US DOE Joint Genome Institute (JGI-PGF)"/>
            <person name="Walter F."/>
            <person name="Albersmeier A."/>
            <person name="Kalinowski J."/>
            <person name="Ruckert C."/>
        </authorList>
    </citation>
    <scope>NUCLEOTIDE SEQUENCE</scope>
    <source>
        <strain evidence="7">CGMCC 4.7272</strain>
    </source>
</reference>
<dbReference type="Pfam" id="PF00877">
    <property type="entry name" value="NLPC_P60"/>
    <property type="match status" value="1"/>
</dbReference>
<dbReference type="InterPro" id="IPR038765">
    <property type="entry name" value="Papain-like_cys_pep_sf"/>
</dbReference>
<organism evidence="7 8">
    <name type="scientific">Streptomyces lacrimifluminis</name>
    <dbReference type="NCBI Taxonomy" id="1500077"/>
    <lineage>
        <taxon>Bacteria</taxon>
        <taxon>Bacillati</taxon>
        <taxon>Actinomycetota</taxon>
        <taxon>Actinomycetes</taxon>
        <taxon>Kitasatosporales</taxon>
        <taxon>Streptomycetaceae</taxon>
        <taxon>Streptomyces</taxon>
    </lineage>
</organism>
<dbReference type="PANTHER" id="PTHR47359">
    <property type="entry name" value="PEPTIDOGLYCAN DL-ENDOPEPTIDASE CWLO"/>
    <property type="match status" value="1"/>
</dbReference>
<evidence type="ECO:0000259" key="6">
    <source>
        <dbReference type="PROSITE" id="PS51935"/>
    </source>
</evidence>
<protein>
    <recommendedName>
        <fullName evidence="6">NlpC/P60 domain-containing protein</fullName>
    </recommendedName>
</protein>
<proteinExistence type="inferred from homology"/>
<evidence type="ECO:0000256" key="2">
    <source>
        <dbReference type="ARBA" id="ARBA00022670"/>
    </source>
</evidence>
<feature type="region of interest" description="Disordered" evidence="5">
    <location>
        <begin position="272"/>
        <end position="298"/>
    </location>
</feature>
<accession>A0A917KTE9</accession>
<name>A0A917KTE9_9ACTN</name>
<evidence type="ECO:0000256" key="5">
    <source>
        <dbReference type="SAM" id="MobiDB-lite"/>
    </source>
</evidence>
<keyword evidence="8" id="KW-1185">Reference proteome</keyword>
<evidence type="ECO:0000313" key="8">
    <source>
        <dbReference type="Proteomes" id="UP000625682"/>
    </source>
</evidence>
<evidence type="ECO:0000256" key="4">
    <source>
        <dbReference type="ARBA" id="ARBA00022807"/>
    </source>
</evidence>
<sequence>MAPERTRDDGPTREEVQQRINSLYDQAESFTGTFNATRAMRLGIRKRVNPAPEPARRRSDPSLDEVARPWFDVGRAQLGPTVPAVLPPDRRPARAAEVRPARPAGPNVELAALPVAELTGGPVAALPVGPTAALPSGPVAGLPPAPVAELPAAPMAVLPAVPAPRQEALGGLDTLSAGPSWFPSPDQGPAPIPTAGSLPVEDAWRLPNPVEQARPQPAEEWQLPQPAGLSADAFFDAGTPLYAGTLRDGDYALVTELPLVTEPFPVADPFPATDTSYGTHTPPHGTQTSYGTQTPPHGTQTSYATGTYYFGTESIPGAGTGASIGNGLALGLEPGAKAAKAVAFARAQIGRPCVWGAVGPGSYDNSGLIQAAWKAAGVALPRSVQEQASAGMAINVADVRLGDLVFFHGDAGHVGHVGIFVGDGMMMHAPSPGARVREDSIFAAGEAAIHSILRPA</sequence>
<feature type="compositionally biased region" description="Polar residues" evidence="5">
    <location>
        <begin position="273"/>
        <end position="298"/>
    </location>
</feature>
<evidence type="ECO:0000313" key="7">
    <source>
        <dbReference type="EMBL" id="GGJ29175.1"/>
    </source>
</evidence>
<comment type="similarity">
    <text evidence="1">Belongs to the peptidase C40 family.</text>
</comment>
<dbReference type="EMBL" id="BMMU01000007">
    <property type="protein sequence ID" value="GGJ29175.1"/>
    <property type="molecule type" value="Genomic_DNA"/>
</dbReference>
<evidence type="ECO:0000256" key="3">
    <source>
        <dbReference type="ARBA" id="ARBA00022801"/>
    </source>
</evidence>
<dbReference type="Gene3D" id="3.90.1720.10">
    <property type="entry name" value="endopeptidase domain like (from Nostoc punctiforme)"/>
    <property type="match status" value="1"/>
</dbReference>
<dbReference type="RefSeq" id="WP_229695201.1">
    <property type="nucleotide sequence ID" value="NZ_BAABER010000008.1"/>
</dbReference>
<dbReference type="InterPro" id="IPR000064">
    <property type="entry name" value="NLP_P60_dom"/>
</dbReference>
<dbReference type="AlphaFoldDB" id="A0A917KTE9"/>
<keyword evidence="2" id="KW-0645">Protease</keyword>
<dbReference type="GO" id="GO:0008234">
    <property type="term" value="F:cysteine-type peptidase activity"/>
    <property type="evidence" value="ECO:0007669"/>
    <property type="project" value="UniProtKB-KW"/>
</dbReference>
<dbReference type="PANTHER" id="PTHR47359:SF3">
    <property type="entry name" value="NLP_P60 DOMAIN-CONTAINING PROTEIN-RELATED"/>
    <property type="match status" value="1"/>
</dbReference>